<dbReference type="InterPro" id="IPR020807">
    <property type="entry name" value="PKS_DH"/>
</dbReference>
<accession>A0A0P9HJZ5</accession>
<dbReference type="PANTHER" id="PTHR43775">
    <property type="entry name" value="FATTY ACID SYNTHASE"/>
    <property type="match status" value="1"/>
</dbReference>
<dbReference type="SMART" id="SM00826">
    <property type="entry name" value="PKS_DH"/>
    <property type="match status" value="1"/>
</dbReference>
<dbReference type="UniPathway" id="UPA00094"/>
<dbReference type="SUPFAM" id="SSF53901">
    <property type="entry name" value="Thiolase-like"/>
    <property type="match status" value="2"/>
</dbReference>
<keyword evidence="8" id="KW-0808">Transferase</keyword>
<keyword evidence="6" id="KW-0963">Cytoplasm</keyword>
<dbReference type="InterPro" id="IPR036291">
    <property type="entry name" value="NAD(P)-bd_dom_sf"/>
</dbReference>
<organism evidence="16 17">
    <name type="scientific">Pseudomonas syringae pv. aceris</name>
    <dbReference type="NCBI Taxonomy" id="199198"/>
    <lineage>
        <taxon>Bacteria</taxon>
        <taxon>Pseudomonadati</taxon>
        <taxon>Pseudomonadota</taxon>
        <taxon>Gammaproteobacteria</taxon>
        <taxon>Pseudomonadales</taxon>
        <taxon>Pseudomonadaceae</taxon>
        <taxon>Pseudomonas</taxon>
        <taxon>Pseudomonas syringae</taxon>
    </lineage>
</organism>
<dbReference type="InterPro" id="IPR036736">
    <property type="entry name" value="ACP-like_sf"/>
</dbReference>
<dbReference type="PANTHER" id="PTHR43775:SF37">
    <property type="entry name" value="SI:DKEY-61P9.11"/>
    <property type="match status" value="1"/>
</dbReference>
<dbReference type="InterPro" id="IPR049551">
    <property type="entry name" value="PKS_DH_C"/>
</dbReference>
<dbReference type="Pfam" id="PF22621">
    <property type="entry name" value="CurL-like_PKS_C"/>
    <property type="match status" value="1"/>
</dbReference>
<keyword evidence="9" id="KW-0677">Repeat</keyword>
<dbReference type="InterPro" id="IPR020841">
    <property type="entry name" value="PKS_Beta-ketoAc_synthase_dom"/>
</dbReference>
<comment type="function">
    <text evidence="10">Involved in production of the polyketide antibiotic thailandamide.</text>
</comment>
<evidence type="ECO:0000259" key="14">
    <source>
        <dbReference type="PROSITE" id="PS52004"/>
    </source>
</evidence>
<reference evidence="16 17" key="1">
    <citation type="submission" date="2015-09" db="EMBL/GenBank/DDBJ databases">
        <title>Genome announcement of multiple Pseudomonas syringae strains.</title>
        <authorList>
            <person name="Thakur S."/>
            <person name="Wang P.W."/>
            <person name="Gong Y."/>
            <person name="Weir B.S."/>
            <person name="Guttman D.S."/>
        </authorList>
    </citation>
    <scope>NUCLEOTIDE SEQUENCE [LARGE SCALE GENOMIC DNA]</scope>
    <source>
        <strain evidence="16 17">ICMP2802</strain>
    </source>
</reference>
<comment type="similarity">
    <text evidence="4">Belongs to the short-chain dehydrogenases/reductases (SDR) family.</text>
</comment>
<proteinExistence type="inferred from homology"/>
<dbReference type="InterPro" id="IPR049900">
    <property type="entry name" value="PKS_mFAS_DH"/>
</dbReference>
<feature type="active site" description="Proton acceptor; for dehydratase activity" evidence="11">
    <location>
        <position position="2120"/>
    </location>
</feature>
<comment type="caution">
    <text evidence="16">The sequence shown here is derived from an EMBL/GenBank/DDBJ whole genome shotgun (WGS) entry which is preliminary data.</text>
</comment>
<dbReference type="PROSITE" id="PS00606">
    <property type="entry name" value="KS3_1"/>
    <property type="match status" value="1"/>
</dbReference>
<dbReference type="Proteomes" id="UP000050297">
    <property type="component" value="Unassembled WGS sequence"/>
</dbReference>
<evidence type="ECO:0000256" key="5">
    <source>
        <dbReference type="ARBA" id="ARBA00022450"/>
    </source>
</evidence>
<dbReference type="InterPro" id="IPR013968">
    <property type="entry name" value="PKS_KR"/>
</dbReference>
<dbReference type="InterPro" id="IPR049552">
    <property type="entry name" value="PKS_DH_N"/>
</dbReference>
<dbReference type="Gene3D" id="3.30.70.3290">
    <property type="match status" value="1"/>
</dbReference>
<dbReference type="GO" id="GO:0071770">
    <property type="term" value="P:DIM/DIP cell wall layer assembly"/>
    <property type="evidence" value="ECO:0007669"/>
    <property type="project" value="TreeGrafter"/>
</dbReference>
<dbReference type="SMART" id="SM00823">
    <property type="entry name" value="PKS_PP"/>
    <property type="match status" value="2"/>
</dbReference>
<dbReference type="SUPFAM" id="SSF47336">
    <property type="entry name" value="ACP-like"/>
    <property type="match status" value="2"/>
</dbReference>
<feature type="active site" description="Proton donor; for dehydratase activity" evidence="11">
    <location>
        <position position="2305"/>
    </location>
</feature>
<dbReference type="Pfam" id="PF14765">
    <property type="entry name" value="PS-DH"/>
    <property type="match status" value="1"/>
</dbReference>
<evidence type="ECO:0000256" key="4">
    <source>
        <dbReference type="ARBA" id="ARBA00006484"/>
    </source>
</evidence>
<dbReference type="SMART" id="SM01294">
    <property type="entry name" value="PKS_PP_betabranch"/>
    <property type="match status" value="1"/>
</dbReference>
<dbReference type="Pfam" id="PF08659">
    <property type="entry name" value="KR"/>
    <property type="match status" value="1"/>
</dbReference>
<evidence type="ECO:0000256" key="1">
    <source>
        <dbReference type="ARBA" id="ARBA00004496"/>
    </source>
</evidence>
<dbReference type="Gene3D" id="1.10.1240.100">
    <property type="match status" value="1"/>
</dbReference>
<evidence type="ECO:0000256" key="2">
    <source>
        <dbReference type="ARBA" id="ARBA00004792"/>
    </source>
</evidence>
<dbReference type="InterPro" id="IPR032821">
    <property type="entry name" value="PKS_assoc"/>
</dbReference>
<protein>
    <submittedName>
        <fullName evidence="16">Beta-ketoacyl synthase</fullName>
    </submittedName>
</protein>
<dbReference type="InterPro" id="IPR014030">
    <property type="entry name" value="Ketoacyl_synth_N"/>
</dbReference>
<dbReference type="InterPro" id="IPR006162">
    <property type="entry name" value="Ppantetheine_attach_site"/>
</dbReference>
<dbReference type="Gene3D" id="3.40.47.10">
    <property type="match status" value="2"/>
</dbReference>
<evidence type="ECO:0000256" key="6">
    <source>
        <dbReference type="ARBA" id="ARBA00022490"/>
    </source>
</evidence>
<dbReference type="PROSITE" id="PS52019">
    <property type="entry name" value="PKS_MFAS_DH"/>
    <property type="match status" value="1"/>
</dbReference>
<evidence type="ECO:0000313" key="17">
    <source>
        <dbReference type="Proteomes" id="UP000050297"/>
    </source>
</evidence>
<dbReference type="Gene3D" id="3.10.129.110">
    <property type="entry name" value="Polyketide synthase dehydratase"/>
    <property type="match status" value="1"/>
</dbReference>
<dbReference type="InterPro" id="IPR018201">
    <property type="entry name" value="Ketoacyl_synth_AS"/>
</dbReference>
<evidence type="ECO:0000313" key="16">
    <source>
        <dbReference type="EMBL" id="KPW21132.1"/>
    </source>
</evidence>
<dbReference type="GO" id="GO:0005737">
    <property type="term" value="C:cytoplasm"/>
    <property type="evidence" value="ECO:0007669"/>
    <property type="project" value="UniProtKB-SubCell"/>
</dbReference>
<comment type="pathway">
    <text evidence="2">Antibiotic biosynthesis.</text>
</comment>
<dbReference type="Pfam" id="PF00550">
    <property type="entry name" value="PP-binding"/>
    <property type="match status" value="2"/>
</dbReference>
<dbReference type="SUPFAM" id="SSF51735">
    <property type="entry name" value="NAD(P)-binding Rossmann-fold domains"/>
    <property type="match status" value="1"/>
</dbReference>
<dbReference type="FunFam" id="3.40.47.10:FF:000019">
    <property type="entry name" value="Polyketide synthase type I"/>
    <property type="match status" value="1"/>
</dbReference>
<dbReference type="Gene3D" id="1.10.1200.10">
    <property type="entry name" value="ACP-like"/>
    <property type="match status" value="2"/>
</dbReference>
<dbReference type="InterPro" id="IPR042104">
    <property type="entry name" value="PKS_dehydratase_sf"/>
</dbReference>
<dbReference type="Pfam" id="PF02801">
    <property type="entry name" value="Ketoacyl-synt_C"/>
    <property type="match status" value="2"/>
</dbReference>
<evidence type="ECO:0000259" key="13">
    <source>
        <dbReference type="PROSITE" id="PS50075"/>
    </source>
</evidence>
<dbReference type="EMBL" id="LJPM01000228">
    <property type="protein sequence ID" value="KPW21132.1"/>
    <property type="molecule type" value="Genomic_DNA"/>
</dbReference>
<dbReference type="Pfam" id="PF21089">
    <property type="entry name" value="PKS_DH_N"/>
    <property type="match status" value="1"/>
</dbReference>
<dbReference type="InterPro" id="IPR054514">
    <property type="entry name" value="RhiE-like_linker"/>
</dbReference>
<dbReference type="PROSITE" id="PS50075">
    <property type="entry name" value="CARRIER"/>
    <property type="match status" value="1"/>
</dbReference>
<dbReference type="GO" id="GO:0004312">
    <property type="term" value="F:fatty acid synthase activity"/>
    <property type="evidence" value="ECO:0007669"/>
    <property type="project" value="TreeGrafter"/>
</dbReference>
<feature type="domain" description="Ketosynthase family 3 (KS3)" evidence="14">
    <location>
        <begin position="672"/>
        <end position="1102"/>
    </location>
</feature>
<evidence type="ECO:0000256" key="10">
    <source>
        <dbReference type="ARBA" id="ARBA00054155"/>
    </source>
</evidence>
<dbReference type="PATRIC" id="fig|199198.5.peg.1263"/>
<dbReference type="InterPro" id="IPR020806">
    <property type="entry name" value="PKS_PP-bd"/>
</dbReference>
<comment type="subcellular location">
    <subcellularLocation>
        <location evidence="1">Cytoplasm</location>
    </subcellularLocation>
</comment>
<name>A0A0P9HJZ5_PSESX</name>
<evidence type="ECO:0000256" key="8">
    <source>
        <dbReference type="ARBA" id="ARBA00022679"/>
    </source>
</evidence>
<feature type="domain" description="Ketosynthase family 3 (KS3)" evidence="14">
    <location>
        <begin position="1506"/>
        <end position="1927"/>
    </location>
</feature>
<gene>
    <name evidence="16" type="ORF">ALO91_04709</name>
</gene>
<feature type="domain" description="Carrier" evidence="13">
    <location>
        <begin position="1400"/>
        <end position="1474"/>
    </location>
</feature>
<dbReference type="Pfam" id="PF22336">
    <property type="entry name" value="RhiE-like_linker"/>
    <property type="match status" value="1"/>
</dbReference>
<dbReference type="GO" id="GO:0004315">
    <property type="term" value="F:3-oxoacyl-[acyl-carrier-protein] synthase activity"/>
    <property type="evidence" value="ECO:0007669"/>
    <property type="project" value="InterPro"/>
</dbReference>
<dbReference type="PROSITE" id="PS52004">
    <property type="entry name" value="KS3_2"/>
    <property type="match status" value="2"/>
</dbReference>
<dbReference type="GO" id="GO:0031177">
    <property type="term" value="F:phosphopantetheine binding"/>
    <property type="evidence" value="ECO:0007669"/>
    <property type="project" value="InterPro"/>
</dbReference>
<evidence type="ECO:0000256" key="7">
    <source>
        <dbReference type="ARBA" id="ARBA00022553"/>
    </source>
</evidence>
<dbReference type="PROSITE" id="PS00012">
    <property type="entry name" value="PHOSPHOPANTETHEINE"/>
    <property type="match status" value="1"/>
</dbReference>
<dbReference type="Gene3D" id="3.40.50.720">
    <property type="entry name" value="NAD(P)-binding Rossmann-like Domain"/>
    <property type="match status" value="1"/>
</dbReference>
<evidence type="ECO:0000256" key="3">
    <source>
        <dbReference type="ARBA" id="ARBA00005194"/>
    </source>
</evidence>
<evidence type="ECO:0000256" key="9">
    <source>
        <dbReference type="ARBA" id="ARBA00022737"/>
    </source>
</evidence>
<dbReference type="InterPro" id="IPR009081">
    <property type="entry name" value="PP-bd_ACP"/>
</dbReference>
<evidence type="ECO:0000256" key="12">
    <source>
        <dbReference type="SAM" id="MobiDB-lite"/>
    </source>
</evidence>
<dbReference type="Pfam" id="PF00109">
    <property type="entry name" value="ketoacyl-synt"/>
    <property type="match status" value="2"/>
</dbReference>
<comment type="pathway">
    <text evidence="3">Lipid metabolism; fatty acid biosynthesis.</text>
</comment>
<keyword evidence="7" id="KW-0597">Phosphoprotein</keyword>
<dbReference type="GO" id="GO:0005886">
    <property type="term" value="C:plasma membrane"/>
    <property type="evidence" value="ECO:0007669"/>
    <property type="project" value="TreeGrafter"/>
</dbReference>
<dbReference type="InterPro" id="IPR057326">
    <property type="entry name" value="KR_dom"/>
</dbReference>
<feature type="region of interest" description="Disordered" evidence="12">
    <location>
        <begin position="39"/>
        <end position="60"/>
    </location>
</feature>
<feature type="domain" description="PKS/mFAS DH" evidence="15">
    <location>
        <begin position="2087"/>
        <end position="2395"/>
    </location>
</feature>
<evidence type="ECO:0000259" key="15">
    <source>
        <dbReference type="PROSITE" id="PS52019"/>
    </source>
</evidence>
<dbReference type="Pfam" id="PF16197">
    <property type="entry name" value="KAsynt_C_assoc"/>
    <property type="match status" value="1"/>
</dbReference>
<feature type="region of interest" description="N-terminal hotdog fold" evidence="11">
    <location>
        <begin position="2087"/>
        <end position="2220"/>
    </location>
</feature>
<feature type="region of interest" description="C-terminal hotdog fold" evidence="11">
    <location>
        <begin position="2241"/>
        <end position="2395"/>
    </location>
</feature>
<dbReference type="SMART" id="SM00825">
    <property type="entry name" value="PKS_KS"/>
    <property type="match status" value="2"/>
</dbReference>
<dbReference type="InterPro" id="IPR050091">
    <property type="entry name" value="PKS_NRPS_Biosynth_Enz"/>
</dbReference>
<dbReference type="SMART" id="SM00822">
    <property type="entry name" value="PKS_KR"/>
    <property type="match status" value="1"/>
</dbReference>
<sequence>MKGVVMNNSNEIANFQRYIIDQLKAGRITKEQAVQALAKTDATGGSMREEQSGPPGSTRYVPVWRDAPLGRALDVAQAHEQHCVVVVTEHGHERLVDTLKARLDQRLLARMTVVSAPEEAAAKGTLADQMSGLASAMILDVFLSLKAQVTAILQHGKGRKSSADTLLQVFFLRPDSYAEDKVAHESVYVGVEAAISAMLKTLNKEHPSITTQLVALDEASLGQLSQNSLAEEQHSHAAYVRYLKNVRYVQVFETLSDRSDGASLQSFIKTDASYLIIGGVGGIGLHLADYILRQGQQARVVLTGRRSEADLQSNTPYLQLVNTYGKSRVSYLTANAASYSDLKSLLIKVVASHHLEGIFHCAGTLNDSFLVNKTVEQFENTLEAKVSGSLHLIQAANDVSQQTETGFDFILFCSSCAGQLGFVGQIDYAAGNGFIDGFSDARNKVGRNGFDRLLSVNWPLWENAGMGVDQQALKELHVEYGLLPLPVDVALNHVNTLLLAADTHHVLVTYGDPVKIDSQYVNAKPQRNLQTPALSQQTAQAASGKGAVTSVETAYDPLVAHLKQLISSVLKLETSKLDTFEPLQSYGLDSFSIMRINQALSEHFSRLSKTLLYEVESIHDLATTLSQLQPDAVQAWLGAVAPAASQQAPQASARQDAQPRPAVPRAVDAQAGDAVAIIGINAQFPGAANIEAFWELLRNGVNAVTEIPESRWSLEDFYATDKIEAIRDGKSYCKQGGFLEQAYDFDEQFFKLSPREILAMDPQERLFMQSCWRALEDSGYTKDKIKQQYDGDVGVYVGITKTGFNLYGPALWNQDERTIPTTSFSSVASRISYLFDLNGPSMPIDTMCSSSLVAIHEAVHSLKAGRCQMAIVGGVNLYLHPASYVQLCASSMLSQKGQCHSFGDQADGFVPGEGVATLILKPLRQAQADGDRIYATIKGSAVNHGGAAKGYTVPNPKAQTAVIEKALNSANITAGELSYIEAHGTGTELGDPIELNALKACFSGNDLRESSCAIGSVKSNIGHLEAAAGLAGVFKVVLQMQHRVLVPSLHAQTINPNLEFDQSPFYLQRELIEWPSRNNRNRIAGVSSFGAAGVNAHVILEEYTAPQEQVVGAPVGQEHVQALVFPFSSNTEQGLKRNCRRFLDFLQAQAPEASTAMDIATFIRATLRGLDNNLSLNQVDDSTPLVDAGLKPFDFYRLFEAVNTRYGLNLSMLNWQGSVSIGRLVAVIQGGVSSSTVPALRDVAFTLQTCRNAHQHRVAICARDLAGFIERLQRFLGEEDPQVNGSGLYAGVKTHRFEELSKQRALAHDRVQIAFAHHESDALAQLWVNGSFEQWEGLYSDGLQPKKCRIPEYAFAANTHSFLDKVGSNARAVRHLDQPSEAGKVSAEIISHVPVRLEVPAVAGFIRERLANVLKMDEASINNEVSFVDYGLDSILGVDLIHSLNEQYRLGLKTTCIYDYPNVEDLSRYAYGLITPVTIVDSSTQFARPAPQLLSESPATGQERNQKPIAIIGMSGRFGGADDTEAFWNNIRDGKDSTESVSRWDLADYLNQEKYRDGVCQRGGFLNEIDKFDAIFFNISGVEATYMDPQQRLFLEEAWHALEDSGYAGSRLTPEVKDQFGIYVGGWTGDYNEVFEASEAPAQALWGNMGSMIASRIAYYLDFKGPALTIDTACSSSLVAIHQACKDLRLGITNTAIAGGVFVQTTPRLYVQATQAGMLSPTGTCSPFDENADGFVPGEAVGAIILKRLDDALADGDNIRAVIYGDGINQDGRTNGITAPSAVSQEKLLKRVYKDFGITANDISMVEAHGTGTNLGDPIEFNALCAAFTTDSAHKNYCALGSVKANIGHTQFAAGISSVIKSVLALEHNTIPPLIHHTKGNSRIDLAGSPFYVAKSSQPWQARNGRRLATISAFGASGTNAHVVLGDLPQPVRHTAEKFGPQLILLSANSDPQLVKLLQKLREHLESDATVSLTNIAYTLACGRRHFGKRVAILSRSVSELANALGSLLSAAKPSMQIFTPSDLGQGNAQALLKQAHVYIENGQVNDASFQGSICSLPASPFNSMSFWASSKDKAPAKQASVARPSPPASAPRATAARSKAASKYCEFTLTVDDFFIADHLVMGQKVLPGVMYIELMKRSVCAVYGDKFKNAYQIALNDIAWVQPMVFTDATPRLPIIVEVTERGDNADMKVLSRDKKQLYAQAICELSSGQQMLAEDQSFSHLKAQGIRFDEIDLSAAGLAQYRKVPAAQCYDLLRRHGITHKTRLQGIKALYFSPSTVIAQLQLPSILANKQSPFSVHPCLADSALQAISILAVARDKAKQTRDQGGVQTRVPFAIDRFQQYREIPLNAWSVGHVLNDGKKEIWTIVIYDAQSNVCAVLDGYRQRILSGVPRLSEA</sequence>
<keyword evidence="5" id="KW-0596">Phosphopantetheine</keyword>
<dbReference type="InterPro" id="IPR014031">
    <property type="entry name" value="Ketoacyl_synth_C"/>
</dbReference>
<dbReference type="GO" id="GO:0006633">
    <property type="term" value="P:fatty acid biosynthetic process"/>
    <property type="evidence" value="ECO:0007669"/>
    <property type="project" value="UniProtKB-UniPathway"/>
</dbReference>
<dbReference type="InterPro" id="IPR016039">
    <property type="entry name" value="Thiolase-like"/>
</dbReference>
<evidence type="ECO:0000256" key="11">
    <source>
        <dbReference type="PROSITE-ProRule" id="PRU01363"/>
    </source>
</evidence>
<dbReference type="CDD" id="cd08953">
    <property type="entry name" value="KR_2_SDR_x"/>
    <property type="match status" value="1"/>
</dbReference>
<dbReference type="CDD" id="cd00833">
    <property type="entry name" value="PKS"/>
    <property type="match status" value="2"/>
</dbReference>